<protein>
    <submittedName>
        <fullName evidence="3">Uncharacterized protein</fullName>
    </submittedName>
</protein>
<proteinExistence type="predicted"/>
<evidence type="ECO:0000256" key="1">
    <source>
        <dbReference type="SAM" id="MobiDB-lite"/>
    </source>
</evidence>
<feature type="region of interest" description="Disordered" evidence="1">
    <location>
        <begin position="26"/>
        <end position="70"/>
    </location>
</feature>
<name>A0A915D037_9BILA</name>
<feature type="compositionally biased region" description="Low complexity" evidence="1">
    <location>
        <begin position="52"/>
        <end position="70"/>
    </location>
</feature>
<evidence type="ECO:0000313" key="3">
    <source>
        <dbReference type="WBParaSite" id="jg13978"/>
    </source>
</evidence>
<dbReference type="AlphaFoldDB" id="A0A915D037"/>
<sequence>MAFIVPLVRKDYGIYAHRSAQSTVKKQRDRSFSMPIQIKEKSTSSLVKERSPTTTSAASSSPTTCSPLSLQLHSNLPTTIEEEETAAEDDLVIQKDGANTHGVILKSHETIKSTHDNISARVQKAEKERLPRLRTVSSPPDILSIGKDNYNNLPYSTMENDYYPLIPIINPISLDCRLQEPQSPSKRFNVVFRLIGLCSPKN</sequence>
<reference evidence="3" key="1">
    <citation type="submission" date="2022-11" db="UniProtKB">
        <authorList>
            <consortium name="WormBaseParasite"/>
        </authorList>
    </citation>
    <scope>IDENTIFICATION</scope>
</reference>
<organism evidence="2 3">
    <name type="scientific">Ditylenchus dipsaci</name>
    <dbReference type="NCBI Taxonomy" id="166011"/>
    <lineage>
        <taxon>Eukaryota</taxon>
        <taxon>Metazoa</taxon>
        <taxon>Ecdysozoa</taxon>
        <taxon>Nematoda</taxon>
        <taxon>Chromadorea</taxon>
        <taxon>Rhabditida</taxon>
        <taxon>Tylenchina</taxon>
        <taxon>Tylenchomorpha</taxon>
        <taxon>Sphaerularioidea</taxon>
        <taxon>Anguinidae</taxon>
        <taxon>Anguininae</taxon>
        <taxon>Ditylenchus</taxon>
    </lineage>
</organism>
<evidence type="ECO:0000313" key="2">
    <source>
        <dbReference type="Proteomes" id="UP000887574"/>
    </source>
</evidence>
<keyword evidence="2" id="KW-1185">Reference proteome</keyword>
<dbReference type="WBParaSite" id="jg13978">
    <property type="protein sequence ID" value="jg13978"/>
    <property type="gene ID" value="jg13978"/>
</dbReference>
<feature type="compositionally biased region" description="Basic and acidic residues" evidence="1">
    <location>
        <begin position="38"/>
        <end position="51"/>
    </location>
</feature>
<accession>A0A915D037</accession>
<dbReference type="Proteomes" id="UP000887574">
    <property type="component" value="Unplaced"/>
</dbReference>